<dbReference type="InterPro" id="IPR005467">
    <property type="entry name" value="His_kinase_dom"/>
</dbReference>
<comment type="catalytic activity">
    <reaction evidence="1">
        <text>ATP + protein L-histidine = ADP + protein N-phospho-L-histidine.</text>
        <dbReference type="EC" id="2.7.13.3"/>
    </reaction>
</comment>
<organism evidence="8 9">
    <name type="scientific">Spirosoma fluviale</name>
    <dbReference type="NCBI Taxonomy" id="1597977"/>
    <lineage>
        <taxon>Bacteria</taxon>
        <taxon>Pseudomonadati</taxon>
        <taxon>Bacteroidota</taxon>
        <taxon>Cytophagia</taxon>
        <taxon>Cytophagales</taxon>
        <taxon>Cytophagaceae</taxon>
        <taxon>Spirosoma</taxon>
    </lineage>
</organism>
<dbReference type="InterPro" id="IPR003661">
    <property type="entry name" value="HisK_dim/P_dom"/>
</dbReference>
<keyword evidence="4" id="KW-0808">Transferase</keyword>
<dbReference type="CDD" id="cd00082">
    <property type="entry name" value="HisKA"/>
    <property type="match status" value="1"/>
</dbReference>
<dbReference type="RefSeq" id="WP_097124841.1">
    <property type="nucleotide sequence ID" value="NZ_OCNH01000001.1"/>
</dbReference>
<name>A0A286F9T3_9BACT</name>
<keyword evidence="6" id="KW-0902">Two-component regulatory system</keyword>
<dbReference type="SUPFAM" id="SSF55874">
    <property type="entry name" value="ATPase domain of HSP90 chaperone/DNA topoisomerase II/histidine kinase"/>
    <property type="match status" value="1"/>
</dbReference>
<dbReference type="InterPro" id="IPR050736">
    <property type="entry name" value="Sensor_HK_Regulatory"/>
</dbReference>
<evidence type="ECO:0000313" key="9">
    <source>
        <dbReference type="Proteomes" id="UP000219452"/>
    </source>
</evidence>
<keyword evidence="5 8" id="KW-0418">Kinase</keyword>
<dbReference type="OrthoDB" id="9764438at2"/>
<evidence type="ECO:0000256" key="2">
    <source>
        <dbReference type="ARBA" id="ARBA00012438"/>
    </source>
</evidence>
<reference evidence="9" key="1">
    <citation type="submission" date="2017-09" db="EMBL/GenBank/DDBJ databases">
        <authorList>
            <person name="Varghese N."/>
            <person name="Submissions S."/>
        </authorList>
    </citation>
    <scope>NUCLEOTIDE SEQUENCE [LARGE SCALE GENOMIC DNA]</scope>
    <source>
        <strain evidence="9">DSM 29961</strain>
    </source>
</reference>
<dbReference type="EC" id="2.7.13.3" evidence="2"/>
<dbReference type="CDD" id="cd00075">
    <property type="entry name" value="HATPase"/>
    <property type="match status" value="1"/>
</dbReference>
<dbReference type="InterPro" id="IPR004358">
    <property type="entry name" value="Sig_transdc_His_kin-like_C"/>
</dbReference>
<feature type="domain" description="Histidine kinase" evidence="7">
    <location>
        <begin position="183"/>
        <end position="430"/>
    </location>
</feature>
<dbReference type="Pfam" id="PF02518">
    <property type="entry name" value="HATPase_c"/>
    <property type="match status" value="1"/>
</dbReference>
<evidence type="ECO:0000256" key="4">
    <source>
        <dbReference type="ARBA" id="ARBA00022679"/>
    </source>
</evidence>
<dbReference type="InterPro" id="IPR036890">
    <property type="entry name" value="HATPase_C_sf"/>
</dbReference>
<dbReference type="SMART" id="SM00388">
    <property type="entry name" value="HisKA"/>
    <property type="match status" value="1"/>
</dbReference>
<dbReference type="InterPro" id="IPR003594">
    <property type="entry name" value="HATPase_dom"/>
</dbReference>
<evidence type="ECO:0000256" key="1">
    <source>
        <dbReference type="ARBA" id="ARBA00000085"/>
    </source>
</evidence>
<dbReference type="AlphaFoldDB" id="A0A286F9T3"/>
<dbReference type="GO" id="GO:0000155">
    <property type="term" value="F:phosphorelay sensor kinase activity"/>
    <property type="evidence" value="ECO:0007669"/>
    <property type="project" value="InterPro"/>
</dbReference>
<dbReference type="PRINTS" id="PR00344">
    <property type="entry name" value="BCTRLSENSOR"/>
</dbReference>
<dbReference type="EMBL" id="OCNH01000001">
    <property type="protein sequence ID" value="SOD79972.1"/>
    <property type="molecule type" value="Genomic_DNA"/>
</dbReference>
<dbReference type="PANTHER" id="PTHR43711">
    <property type="entry name" value="TWO-COMPONENT HISTIDINE KINASE"/>
    <property type="match status" value="1"/>
</dbReference>
<keyword evidence="9" id="KW-1185">Reference proteome</keyword>
<dbReference type="Pfam" id="PF00512">
    <property type="entry name" value="HisKA"/>
    <property type="match status" value="1"/>
</dbReference>
<evidence type="ECO:0000256" key="6">
    <source>
        <dbReference type="ARBA" id="ARBA00023012"/>
    </source>
</evidence>
<dbReference type="SMART" id="SM00387">
    <property type="entry name" value="HATPase_c"/>
    <property type="match status" value="1"/>
</dbReference>
<dbReference type="Proteomes" id="UP000219452">
    <property type="component" value="Unassembled WGS sequence"/>
</dbReference>
<dbReference type="PROSITE" id="PS50109">
    <property type="entry name" value="HIS_KIN"/>
    <property type="match status" value="1"/>
</dbReference>
<evidence type="ECO:0000259" key="7">
    <source>
        <dbReference type="PROSITE" id="PS50109"/>
    </source>
</evidence>
<evidence type="ECO:0000313" key="8">
    <source>
        <dbReference type="EMBL" id="SOD79972.1"/>
    </source>
</evidence>
<proteinExistence type="predicted"/>
<keyword evidence="3" id="KW-0597">Phosphoprotein</keyword>
<dbReference type="InterPro" id="IPR036097">
    <property type="entry name" value="HisK_dim/P_sf"/>
</dbReference>
<sequence>MPTLASDNPEPLAELVSYFFTRREAILNNWRTACEQDTFLGNVSTLSRDEFNNLLPIVLGILEKRLLSKPEDIDPTIAATSHGLHRWQKSHALLETIRELNLFTETLYNELEAFHAFFPKTNAGFLVRVHRLIAQFMSETINGSVEKYDELQRLEAANRASSLQKAIDQMTELSRLRSTMLRTTSHDLRGSFGIINSAAYLLKMDDLSQEERTQYLDMLNRNLTNVQSMLGNLTDLSRLEAGEDTLQIQAIDVVQLLNKLVEVVQPMAKERGLILSADGPKSIPAQTDPDKLRQIAYHLLQNALQYTPSGFISVSWTKENDFRWIFSVQDSGPGITGKLTALLTKQLKPNVETVSVMSPEQSDPVSVIPTNEHDIPEGPVLAQTVVNSTHREGVSLQIVKRLCELLDANIEIETEEGRGTLFRVRLPLQYDNN</sequence>
<protein>
    <recommendedName>
        <fullName evidence="2">histidine kinase</fullName>
        <ecNumber evidence="2">2.7.13.3</ecNumber>
    </recommendedName>
</protein>
<dbReference type="PANTHER" id="PTHR43711:SF1">
    <property type="entry name" value="HISTIDINE KINASE 1"/>
    <property type="match status" value="1"/>
</dbReference>
<dbReference type="Gene3D" id="3.30.565.10">
    <property type="entry name" value="Histidine kinase-like ATPase, C-terminal domain"/>
    <property type="match status" value="1"/>
</dbReference>
<evidence type="ECO:0000256" key="5">
    <source>
        <dbReference type="ARBA" id="ARBA00022777"/>
    </source>
</evidence>
<accession>A0A286F9T3</accession>
<dbReference type="Gene3D" id="1.10.287.130">
    <property type="match status" value="1"/>
</dbReference>
<gene>
    <name evidence="8" type="ORF">SAMN06269250_1169</name>
</gene>
<evidence type="ECO:0000256" key="3">
    <source>
        <dbReference type="ARBA" id="ARBA00022553"/>
    </source>
</evidence>
<dbReference type="SUPFAM" id="SSF47384">
    <property type="entry name" value="Homodimeric domain of signal transducing histidine kinase"/>
    <property type="match status" value="1"/>
</dbReference>